<evidence type="ECO:0000313" key="12">
    <source>
        <dbReference type="Proteomes" id="UP000316079"/>
    </source>
</evidence>
<dbReference type="AlphaFoldDB" id="A0A553RMX0"/>
<dbReference type="EMBL" id="SRMA01006696">
    <property type="protein sequence ID" value="TRZ03539.1"/>
    <property type="molecule type" value="Genomic_DNA"/>
</dbReference>
<keyword evidence="5" id="KW-1133">Transmembrane helix</keyword>
<evidence type="ECO:0000256" key="6">
    <source>
        <dbReference type="ARBA" id="ARBA00023136"/>
    </source>
</evidence>
<dbReference type="STRING" id="623744.A0A553RMX0"/>
<dbReference type="PANTHER" id="PTHR22722">
    <property type="entry name" value="LOW-DENSITY LIPOPROTEIN RECEPTOR-RELATED PROTEIN 2-RELATED"/>
    <property type="match status" value="1"/>
</dbReference>
<dbReference type="InterPro" id="IPR051221">
    <property type="entry name" value="LDLR-related"/>
</dbReference>
<dbReference type="CDD" id="cd00112">
    <property type="entry name" value="LDLa"/>
    <property type="match status" value="1"/>
</dbReference>
<dbReference type="InterPro" id="IPR036055">
    <property type="entry name" value="LDL_receptor-like_sf"/>
</dbReference>
<evidence type="ECO:0000256" key="9">
    <source>
        <dbReference type="ARBA" id="ARBA00023180"/>
    </source>
</evidence>
<dbReference type="GO" id="GO:0016324">
    <property type="term" value="C:apical plasma membrane"/>
    <property type="evidence" value="ECO:0007669"/>
    <property type="project" value="TreeGrafter"/>
</dbReference>
<reference evidence="11 12" key="1">
    <citation type="journal article" date="2019" name="Sci. Data">
        <title>Hybrid genome assembly and annotation of Danionella translucida.</title>
        <authorList>
            <person name="Kadobianskyi M."/>
            <person name="Schulze L."/>
            <person name="Schuelke M."/>
            <person name="Judkewitz B."/>
        </authorList>
    </citation>
    <scope>NUCLEOTIDE SEQUENCE [LARGE SCALE GENOMIC DNA]</scope>
    <source>
        <strain evidence="11 12">Bolton</strain>
    </source>
</reference>
<keyword evidence="3" id="KW-0732">Signal</keyword>
<dbReference type="GO" id="GO:0043235">
    <property type="term" value="C:receptor complex"/>
    <property type="evidence" value="ECO:0007669"/>
    <property type="project" value="TreeGrafter"/>
</dbReference>
<keyword evidence="9" id="KW-0325">Glycoprotein</keyword>
<comment type="subcellular location">
    <subcellularLocation>
        <location evidence="1">Membrane</location>
        <topology evidence="1">Single-pass membrane protein</topology>
    </subcellularLocation>
</comment>
<dbReference type="PROSITE" id="PS50068">
    <property type="entry name" value="LDLRA_2"/>
    <property type="match status" value="2"/>
</dbReference>
<keyword evidence="4" id="KW-0677">Repeat</keyword>
<comment type="caution">
    <text evidence="11">The sequence shown here is derived from an EMBL/GenBank/DDBJ whole genome shotgun (WGS) entry which is preliminary data.</text>
</comment>
<keyword evidence="12" id="KW-1185">Reference proteome</keyword>
<keyword evidence="2" id="KW-0812">Transmembrane</keyword>
<keyword evidence="7 10" id="KW-1015">Disulfide bond</keyword>
<dbReference type="SUPFAM" id="SSF57424">
    <property type="entry name" value="LDL receptor-like module"/>
    <property type="match status" value="2"/>
</dbReference>
<dbReference type="PROSITE" id="PS01209">
    <property type="entry name" value="LDLRA_1"/>
    <property type="match status" value="1"/>
</dbReference>
<dbReference type="FunFam" id="4.10.400.10:FF:000034">
    <property type="entry name" value="Low-density lipoprotein receptor-related protein 2"/>
    <property type="match status" value="1"/>
</dbReference>
<evidence type="ECO:0000256" key="7">
    <source>
        <dbReference type="ARBA" id="ARBA00023157"/>
    </source>
</evidence>
<keyword evidence="8" id="KW-0675">Receptor</keyword>
<feature type="non-terminal residue" evidence="11">
    <location>
        <position position="1"/>
    </location>
</feature>
<accession>A0A553RMX0</accession>
<dbReference type="InterPro" id="IPR002172">
    <property type="entry name" value="LDrepeatLR_classA_rpt"/>
</dbReference>
<dbReference type="OrthoDB" id="9990982at2759"/>
<dbReference type="GO" id="GO:0006898">
    <property type="term" value="P:receptor-mediated endocytosis"/>
    <property type="evidence" value="ECO:0007669"/>
    <property type="project" value="TreeGrafter"/>
</dbReference>
<name>A0A553RMX0_9TELE</name>
<dbReference type="GO" id="GO:0042562">
    <property type="term" value="F:hormone binding"/>
    <property type="evidence" value="ECO:0007669"/>
    <property type="project" value="TreeGrafter"/>
</dbReference>
<organism evidence="11 12">
    <name type="scientific">Danionella cerebrum</name>
    <dbReference type="NCBI Taxonomy" id="2873325"/>
    <lineage>
        <taxon>Eukaryota</taxon>
        <taxon>Metazoa</taxon>
        <taxon>Chordata</taxon>
        <taxon>Craniata</taxon>
        <taxon>Vertebrata</taxon>
        <taxon>Euteleostomi</taxon>
        <taxon>Actinopterygii</taxon>
        <taxon>Neopterygii</taxon>
        <taxon>Teleostei</taxon>
        <taxon>Ostariophysi</taxon>
        <taxon>Cypriniformes</taxon>
        <taxon>Danionidae</taxon>
        <taxon>Danioninae</taxon>
        <taxon>Danionella</taxon>
    </lineage>
</organism>
<dbReference type="Gene3D" id="4.10.400.10">
    <property type="entry name" value="Low-density Lipoprotein Receptor"/>
    <property type="match status" value="2"/>
</dbReference>
<evidence type="ECO:0000256" key="5">
    <source>
        <dbReference type="ARBA" id="ARBA00022989"/>
    </source>
</evidence>
<feature type="disulfide bond" evidence="10">
    <location>
        <begin position="44"/>
        <end position="56"/>
    </location>
</feature>
<dbReference type="PANTHER" id="PTHR22722:SF12">
    <property type="entry name" value="EGF-LIKE DOMAIN-CONTAINING PROTEIN"/>
    <property type="match status" value="1"/>
</dbReference>
<dbReference type="PRINTS" id="PR00261">
    <property type="entry name" value="LDLRECEPTOR"/>
</dbReference>
<evidence type="ECO:0000256" key="10">
    <source>
        <dbReference type="PROSITE-ProRule" id="PRU00124"/>
    </source>
</evidence>
<evidence type="ECO:0000313" key="11">
    <source>
        <dbReference type="EMBL" id="TRZ03539.1"/>
    </source>
</evidence>
<feature type="disulfide bond" evidence="10">
    <location>
        <begin position="11"/>
        <end position="29"/>
    </location>
</feature>
<sequence>VEPCSSGGFQCSSGQCVTLNLRCDGYADCRDHSDEKGCPQPPHCPVNLRCPHTHQCLLNEWFCDGEQDCSDGFDERVSIPFKRCFYGRECVFGGV</sequence>
<feature type="disulfide bond" evidence="10">
    <location>
        <begin position="23"/>
        <end position="38"/>
    </location>
</feature>
<evidence type="ECO:0000256" key="3">
    <source>
        <dbReference type="ARBA" id="ARBA00022729"/>
    </source>
</evidence>
<evidence type="ECO:0000256" key="4">
    <source>
        <dbReference type="ARBA" id="ARBA00022737"/>
    </source>
</evidence>
<evidence type="ECO:0000256" key="1">
    <source>
        <dbReference type="ARBA" id="ARBA00004167"/>
    </source>
</evidence>
<dbReference type="InterPro" id="IPR023415">
    <property type="entry name" value="LDLR_class-A_CS"/>
</dbReference>
<protein>
    <submittedName>
        <fullName evidence="11">Uncharacterized protein</fullName>
    </submittedName>
</protein>
<proteinExistence type="predicted"/>
<feature type="disulfide bond" evidence="10">
    <location>
        <begin position="4"/>
        <end position="16"/>
    </location>
</feature>
<dbReference type="Proteomes" id="UP000316079">
    <property type="component" value="Unassembled WGS sequence"/>
</dbReference>
<evidence type="ECO:0000256" key="2">
    <source>
        <dbReference type="ARBA" id="ARBA00022692"/>
    </source>
</evidence>
<keyword evidence="6" id="KW-0472">Membrane</keyword>
<dbReference type="Pfam" id="PF00057">
    <property type="entry name" value="Ldl_recept_a"/>
    <property type="match status" value="2"/>
</dbReference>
<evidence type="ECO:0000256" key="8">
    <source>
        <dbReference type="ARBA" id="ARBA00023170"/>
    </source>
</evidence>
<dbReference type="SMART" id="SM00192">
    <property type="entry name" value="LDLa"/>
    <property type="match status" value="2"/>
</dbReference>
<gene>
    <name evidence="11" type="ORF">DNTS_010975</name>
</gene>
<comment type="caution">
    <text evidence="10">Lacks conserved residue(s) required for the propagation of feature annotation.</text>
</comment>